<dbReference type="Proteomes" id="UP000046122">
    <property type="component" value="Unassembled WGS sequence"/>
</dbReference>
<evidence type="ECO:0000313" key="3">
    <source>
        <dbReference type="Proteomes" id="UP000045285"/>
    </source>
</evidence>
<evidence type="ECO:0000313" key="4">
    <source>
        <dbReference type="Proteomes" id="UP000046122"/>
    </source>
</evidence>
<accession>A0A090DS85</accession>
<gene>
    <name evidence="1" type="ORF">MPL3356_230157</name>
    <name evidence="2" type="ORF">MPL3365_250019</name>
</gene>
<name>A0A090DS85_MESPL</name>
<protein>
    <submittedName>
        <fullName evidence="1">Uncharacterized protein</fullName>
    </submittedName>
</protein>
<dbReference type="EMBL" id="CCNE01000018">
    <property type="protein sequence ID" value="CDX56834.1"/>
    <property type="molecule type" value="Genomic_DNA"/>
</dbReference>
<reference evidence="3" key="2">
    <citation type="submission" date="2014-08" db="EMBL/GenBank/DDBJ databases">
        <authorList>
            <person name="Moulin L."/>
        </authorList>
    </citation>
    <scope>NUCLEOTIDE SEQUENCE [LARGE SCALE GENOMIC DNA]</scope>
</reference>
<sequence length="93" mass="10922">MWHAVRCATCPERTVGFVRKHRNRASFSCTYPYTIARYTCRWLIITIESMSDYDCKTGTYVQKDGAPGRDRTRDLRFTKPLLYQLSYKGTALR</sequence>
<keyword evidence="3" id="KW-1185">Reference proteome</keyword>
<dbReference type="AlphaFoldDB" id="A0A090DS85"/>
<dbReference type="EMBL" id="CCMZ01000016">
    <property type="protein sequence ID" value="CDX17354.1"/>
    <property type="molecule type" value="Genomic_DNA"/>
</dbReference>
<proteinExistence type="predicted"/>
<dbReference type="Proteomes" id="UP000045285">
    <property type="component" value="Unassembled WGS sequence"/>
</dbReference>
<reference evidence="1 4" key="1">
    <citation type="submission" date="2014-08" db="EMBL/GenBank/DDBJ databases">
        <authorList>
            <person name="Moulin Lionel"/>
        </authorList>
    </citation>
    <scope>NUCLEOTIDE SEQUENCE [LARGE SCALE GENOMIC DNA]</scope>
</reference>
<evidence type="ECO:0000313" key="2">
    <source>
        <dbReference type="EMBL" id="CDX56834.1"/>
    </source>
</evidence>
<evidence type="ECO:0000313" key="1">
    <source>
        <dbReference type="EMBL" id="CDX17354.1"/>
    </source>
</evidence>
<organism evidence="1 3">
    <name type="scientific">Mesorhizobium plurifarium</name>
    <dbReference type="NCBI Taxonomy" id="69974"/>
    <lineage>
        <taxon>Bacteria</taxon>
        <taxon>Pseudomonadati</taxon>
        <taxon>Pseudomonadota</taxon>
        <taxon>Alphaproteobacteria</taxon>
        <taxon>Hyphomicrobiales</taxon>
        <taxon>Phyllobacteriaceae</taxon>
        <taxon>Mesorhizobium</taxon>
    </lineage>
</organism>
<dbReference type="AntiFam" id="ANF00012">
    <property type="entry name" value="tRNA translation"/>
</dbReference>